<evidence type="ECO:0000256" key="2">
    <source>
        <dbReference type="SAM" id="SignalP"/>
    </source>
</evidence>
<sequence>MEEPEIIKMLKYILLATSLVSSVQCHPLFTEQLSVAPVPFHHSGEQYSEVIPSLISASANGHKTTSPDGSAPPIAENVGRMRMTPVSDIMDVPDDLDDKNSGGLKHVRQVTRNLPGAPPPSDELGSLCSIFQFFLEPRRYSRCRVSNAENGRNEGIPSRVGIDSDDGFAFNSNYHRSVSNEVESSDQSSRGSDSFHSESENREIESDAQRQIFTSGMELSGNRREQSASKRYDLEELHIHDGDHQHDSDDGNHHHHHLNPPPPMFPKSSLDRTTIIVPDRPCPRGERRDRRDHCRRVVRVRPSYQYGPPPTYGHGPPRSYRPYYYSRFVSVPTLQFFIPSGP</sequence>
<feature type="compositionally biased region" description="Basic and acidic residues" evidence="1">
    <location>
        <begin position="193"/>
        <end position="208"/>
    </location>
</feature>
<name>A0ABP1QZ21_9HEXA</name>
<reference evidence="3 4" key="1">
    <citation type="submission" date="2024-08" db="EMBL/GenBank/DDBJ databases">
        <authorList>
            <person name="Cucini C."/>
            <person name="Frati F."/>
        </authorList>
    </citation>
    <scope>NUCLEOTIDE SEQUENCE [LARGE SCALE GENOMIC DNA]</scope>
</reference>
<organism evidence="3 4">
    <name type="scientific">Orchesella dallaii</name>
    <dbReference type="NCBI Taxonomy" id="48710"/>
    <lineage>
        <taxon>Eukaryota</taxon>
        <taxon>Metazoa</taxon>
        <taxon>Ecdysozoa</taxon>
        <taxon>Arthropoda</taxon>
        <taxon>Hexapoda</taxon>
        <taxon>Collembola</taxon>
        <taxon>Entomobryomorpha</taxon>
        <taxon>Entomobryoidea</taxon>
        <taxon>Orchesellidae</taxon>
        <taxon>Orchesellinae</taxon>
        <taxon>Orchesella</taxon>
    </lineage>
</organism>
<gene>
    <name evidence="3" type="ORF">ODALV1_LOCUS16345</name>
</gene>
<keyword evidence="2" id="KW-0732">Signal</keyword>
<accession>A0ABP1QZ21</accession>
<feature type="region of interest" description="Disordered" evidence="1">
    <location>
        <begin position="241"/>
        <end position="318"/>
    </location>
</feature>
<proteinExistence type="predicted"/>
<keyword evidence="4" id="KW-1185">Reference proteome</keyword>
<feature type="chain" id="PRO_5047121490" evidence="2">
    <location>
        <begin position="26"/>
        <end position="342"/>
    </location>
</feature>
<dbReference type="Proteomes" id="UP001642540">
    <property type="component" value="Unassembled WGS sequence"/>
</dbReference>
<evidence type="ECO:0000313" key="4">
    <source>
        <dbReference type="Proteomes" id="UP001642540"/>
    </source>
</evidence>
<feature type="region of interest" description="Disordered" evidence="1">
    <location>
        <begin position="178"/>
        <end position="209"/>
    </location>
</feature>
<evidence type="ECO:0000313" key="3">
    <source>
        <dbReference type="EMBL" id="CAL8114170.1"/>
    </source>
</evidence>
<comment type="caution">
    <text evidence="3">The sequence shown here is derived from an EMBL/GenBank/DDBJ whole genome shotgun (WGS) entry which is preliminary data.</text>
</comment>
<dbReference type="EMBL" id="CAXLJM020000049">
    <property type="protein sequence ID" value="CAL8114170.1"/>
    <property type="molecule type" value="Genomic_DNA"/>
</dbReference>
<feature type="signal peptide" evidence="2">
    <location>
        <begin position="1"/>
        <end position="25"/>
    </location>
</feature>
<feature type="compositionally biased region" description="Basic and acidic residues" evidence="1">
    <location>
        <begin position="241"/>
        <end position="252"/>
    </location>
</feature>
<protein>
    <submittedName>
        <fullName evidence="3">Uncharacterized protein</fullName>
    </submittedName>
</protein>
<feature type="compositionally biased region" description="Low complexity" evidence="1">
    <location>
        <begin position="300"/>
        <end position="318"/>
    </location>
</feature>
<feature type="compositionally biased region" description="Basic and acidic residues" evidence="1">
    <location>
        <begin position="281"/>
        <end position="292"/>
    </location>
</feature>
<evidence type="ECO:0000256" key="1">
    <source>
        <dbReference type="SAM" id="MobiDB-lite"/>
    </source>
</evidence>